<dbReference type="InterPro" id="IPR011990">
    <property type="entry name" value="TPR-like_helical_dom_sf"/>
</dbReference>
<keyword evidence="5" id="KW-0812">Transmembrane</keyword>
<sequence length="242" mass="27794">MGSRTQVLFKMSEFLMNEWWLLGLLAGLAGLACMFIIYPFRRHFLAGVLLVPAIFLVAFTGYFYWGGFGGWQEHIHQLNSQEQAKKMLKSVQSPQELIDKLRAKLDDTPKSAKGWYLLGRLYGSQNRPQNAVDAFAKAYQFNPDDEQYAVNYAHSLWVLNNQQFTEQITEIFSRLLKNNPNQPDALAMLAMDAFVSHAYEDAISYWQRLLKLAPEQSEEANAIRNAIAKAEEHIKLRDKNLD</sequence>
<dbReference type="InterPro" id="IPR019734">
    <property type="entry name" value="TPR_rpt"/>
</dbReference>
<evidence type="ECO:0000256" key="2">
    <source>
        <dbReference type="ARBA" id="ARBA00022748"/>
    </source>
</evidence>
<feature type="repeat" description="TPR" evidence="4">
    <location>
        <begin position="183"/>
        <end position="216"/>
    </location>
</feature>
<feature type="domain" description="Cytochrome c-type biogenesis protein H TPR" evidence="6">
    <location>
        <begin position="91"/>
        <end position="219"/>
    </location>
</feature>
<accession>A0A377GK54</accession>
<dbReference type="SUPFAM" id="SSF48452">
    <property type="entry name" value="TPR-like"/>
    <property type="match status" value="1"/>
</dbReference>
<dbReference type="EMBL" id="UGGV01000001">
    <property type="protein sequence ID" value="STO25207.1"/>
    <property type="molecule type" value="Genomic_DNA"/>
</dbReference>
<evidence type="ECO:0000313" key="10">
    <source>
        <dbReference type="Proteomes" id="UP000254374"/>
    </source>
</evidence>
<organism evidence="8 10">
    <name type="scientific">Fluoribacter gormanii</name>
    <dbReference type="NCBI Taxonomy" id="464"/>
    <lineage>
        <taxon>Bacteria</taxon>
        <taxon>Pseudomonadati</taxon>
        <taxon>Pseudomonadota</taxon>
        <taxon>Gammaproteobacteria</taxon>
        <taxon>Legionellales</taxon>
        <taxon>Legionellaceae</taxon>
        <taxon>Fluoribacter</taxon>
    </lineage>
</organism>
<dbReference type="Gene3D" id="1.25.40.10">
    <property type="entry name" value="Tetratricopeptide repeat domain"/>
    <property type="match status" value="1"/>
</dbReference>
<keyword evidence="3 4" id="KW-0802">TPR repeat</keyword>
<dbReference type="STRING" id="464.Lgor_1815"/>
<dbReference type="AlphaFoldDB" id="A0A377GK54"/>
<evidence type="ECO:0000259" key="6">
    <source>
        <dbReference type="Pfam" id="PF23914"/>
    </source>
</evidence>
<feature type="transmembrane region" description="Helical" evidence="5">
    <location>
        <begin position="44"/>
        <end position="65"/>
    </location>
</feature>
<keyword evidence="5" id="KW-0472">Membrane</keyword>
<evidence type="ECO:0000256" key="5">
    <source>
        <dbReference type="SAM" id="Phobius"/>
    </source>
</evidence>
<dbReference type="InterPro" id="IPR051263">
    <property type="entry name" value="C-type_cytochrome_biogenesis"/>
</dbReference>
<dbReference type="SMART" id="SM00028">
    <property type="entry name" value="TPR"/>
    <property type="match status" value="2"/>
</dbReference>
<reference evidence="7 9" key="1">
    <citation type="submission" date="2017-01" db="EMBL/GenBank/DDBJ databases">
        <authorList>
            <person name="Varghese N."/>
            <person name="Submissions S."/>
        </authorList>
    </citation>
    <scope>NUCLEOTIDE SEQUENCE [LARGE SCALE GENOMIC DNA]</scope>
    <source>
        <strain evidence="7 9">ATCC 33342</strain>
    </source>
</reference>
<dbReference type="EMBL" id="FTNL01000012">
    <property type="protein sequence ID" value="SIR44584.1"/>
    <property type="molecule type" value="Genomic_DNA"/>
</dbReference>
<dbReference type="PANTHER" id="PTHR47870:SF1">
    <property type="entry name" value="CYTOCHROME C-TYPE BIOGENESIS PROTEIN CCMH"/>
    <property type="match status" value="1"/>
</dbReference>
<keyword evidence="2" id="KW-0201">Cytochrome c-type biogenesis</keyword>
<dbReference type="PROSITE" id="PS50005">
    <property type="entry name" value="TPR"/>
    <property type="match status" value="2"/>
</dbReference>
<dbReference type="InterPro" id="IPR056413">
    <property type="entry name" value="TPR_CcmH_CycH"/>
</dbReference>
<name>A0A377GK54_9GAMM</name>
<dbReference type="Proteomes" id="UP000254374">
    <property type="component" value="Unassembled WGS sequence"/>
</dbReference>
<keyword evidence="9" id="KW-1185">Reference proteome</keyword>
<evidence type="ECO:0000313" key="9">
    <source>
        <dbReference type="Proteomes" id="UP000186808"/>
    </source>
</evidence>
<dbReference type="Proteomes" id="UP000186808">
    <property type="component" value="Unassembled WGS sequence"/>
</dbReference>
<proteinExistence type="predicted"/>
<feature type="repeat" description="TPR" evidence="4">
    <location>
        <begin position="112"/>
        <end position="145"/>
    </location>
</feature>
<evidence type="ECO:0000256" key="4">
    <source>
        <dbReference type="PROSITE-ProRule" id="PRU00339"/>
    </source>
</evidence>
<dbReference type="Pfam" id="PF23914">
    <property type="entry name" value="TPR_CcmH_CycH"/>
    <property type="match status" value="1"/>
</dbReference>
<gene>
    <name evidence="8" type="primary">ccmH_1</name>
    <name evidence="8" type="ORF">NCTC11401_02037</name>
    <name evidence="7" type="ORF">SAMN05421777_11265</name>
</gene>
<dbReference type="GO" id="GO:0017004">
    <property type="term" value="P:cytochrome complex assembly"/>
    <property type="evidence" value="ECO:0007669"/>
    <property type="project" value="UniProtKB-KW"/>
</dbReference>
<reference evidence="8 10" key="2">
    <citation type="submission" date="2018-06" db="EMBL/GenBank/DDBJ databases">
        <authorList>
            <consortium name="Pathogen Informatics"/>
            <person name="Doyle S."/>
        </authorList>
    </citation>
    <scope>NUCLEOTIDE SEQUENCE [LARGE SCALE GENOMIC DNA]</scope>
    <source>
        <strain evidence="8 10">NCTC11401</strain>
    </source>
</reference>
<evidence type="ECO:0000313" key="7">
    <source>
        <dbReference type="EMBL" id="SIR44584.1"/>
    </source>
</evidence>
<evidence type="ECO:0000256" key="3">
    <source>
        <dbReference type="ARBA" id="ARBA00022803"/>
    </source>
</evidence>
<evidence type="ECO:0000313" key="8">
    <source>
        <dbReference type="EMBL" id="STO25207.1"/>
    </source>
</evidence>
<dbReference type="PANTHER" id="PTHR47870">
    <property type="entry name" value="CYTOCHROME C-TYPE BIOGENESIS PROTEIN CCMH"/>
    <property type="match status" value="1"/>
</dbReference>
<dbReference type="PROSITE" id="PS51257">
    <property type="entry name" value="PROKAR_LIPOPROTEIN"/>
    <property type="match status" value="1"/>
</dbReference>
<feature type="transmembrane region" description="Helical" evidence="5">
    <location>
        <begin position="20"/>
        <end position="38"/>
    </location>
</feature>
<evidence type="ECO:0000256" key="1">
    <source>
        <dbReference type="ARBA" id="ARBA00022737"/>
    </source>
</evidence>
<protein>
    <submittedName>
        <fullName evidence="8">Cytochrome c-type biogenesis protein CcmH</fullName>
    </submittedName>
    <submittedName>
        <fullName evidence="7">Tetratricopeptide repeat-containing protein</fullName>
    </submittedName>
</protein>
<keyword evidence="5" id="KW-1133">Transmembrane helix</keyword>
<keyword evidence="1" id="KW-0677">Repeat</keyword>